<proteinExistence type="predicted"/>
<evidence type="ECO:0000313" key="2">
    <source>
        <dbReference type="RefSeq" id="XP_075088460.1"/>
    </source>
</evidence>
<keyword evidence="1" id="KW-1185">Reference proteome</keyword>
<dbReference type="RefSeq" id="XP_075088460.1">
    <property type="nucleotide sequence ID" value="XM_075232359.1"/>
</dbReference>
<protein>
    <submittedName>
        <fullName evidence="2">Mitochondrial protein AtMg01250</fullName>
    </submittedName>
</protein>
<reference evidence="1" key="1">
    <citation type="journal article" date="2014" name="Nat. Commun.">
        <title>The tobacco genome sequence and its comparison with those of tomato and potato.</title>
        <authorList>
            <person name="Sierro N."/>
            <person name="Battey J.N."/>
            <person name="Ouadi S."/>
            <person name="Bakaher N."/>
            <person name="Bovet L."/>
            <person name="Willig A."/>
            <person name="Goepfert S."/>
            <person name="Peitsch M.C."/>
            <person name="Ivanov N.V."/>
        </authorList>
    </citation>
    <scope>NUCLEOTIDE SEQUENCE [LARGE SCALE GENOMIC DNA]</scope>
</reference>
<name>A0AC58SU21_TOBAC</name>
<reference evidence="2" key="2">
    <citation type="submission" date="2025-08" db="UniProtKB">
        <authorList>
            <consortium name="RefSeq"/>
        </authorList>
    </citation>
    <scope>IDENTIFICATION</scope>
    <source>
        <tissue evidence="2">Leaf</tissue>
    </source>
</reference>
<sequence length="128" mass="14897">MEKTYDRVSWKYLLHVLRRMGFAKCFINMVWDLIANNWYSVLINSQASGFFHSTRGVKQGDPLSPALFILSTEVLFRYLNKLFEDRRFKSYGMPKCTDPLNHLAYADDTIIFASADPYSLEKIVDVLT</sequence>
<accession>A0AC58SU21</accession>
<dbReference type="Proteomes" id="UP000790787">
    <property type="component" value="Chromosome 16"/>
</dbReference>
<evidence type="ECO:0000313" key="1">
    <source>
        <dbReference type="Proteomes" id="UP000790787"/>
    </source>
</evidence>
<gene>
    <name evidence="2" type="primary">LOC142170446</name>
</gene>
<organism evidence="1 2">
    <name type="scientific">Nicotiana tabacum</name>
    <name type="common">Common tobacco</name>
    <dbReference type="NCBI Taxonomy" id="4097"/>
    <lineage>
        <taxon>Eukaryota</taxon>
        <taxon>Viridiplantae</taxon>
        <taxon>Streptophyta</taxon>
        <taxon>Embryophyta</taxon>
        <taxon>Tracheophyta</taxon>
        <taxon>Spermatophyta</taxon>
        <taxon>Magnoliopsida</taxon>
        <taxon>eudicotyledons</taxon>
        <taxon>Gunneridae</taxon>
        <taxon>Pentapetalae</taxon>
        <taxon>asterids</taxon>
        <taxon>lamiids</taxon>
        <taxon>Solanales</taxon>
        <taxon>Solanaceae</taxon>
        <taxon>Nicotianoideae</taxon>
        <taxon>Nicotianeae</taxon>
        <taxon>Nicotiana</taxon>
    </lineage>
</organism>